<dbReference type="SMART" id="SM00448">
    <property type="entry name" value="REC"/>
    <property type="match status" value="1"/>
</dbReference>
<dbReference type="EC" id="2.7.13.3" evidence="3"/>
<feature type="modified residue" description="4-aspartylphosphate" evidence="10">
    <location>
        <position position="1180"/>
    </location>
</feature>
<evidence type="ECO:0000259" key="14">
    <source>
        <dbReference type="PROSITE" id="PS50110"/>
    </source>
</evidence>
<accession>A0A059DEL6</accession>
<comment type="subcellular location">
    <subcellularLocation>
        <location evidence="2">Endoplasmic reticulum membrane</location>
        <topology evidence="2">Multi-pass membrane protein</topology>
    </subcellularLocation>
</comment>
<dbReference type="EMBL" id="KK198753">
    <property type="protein sequence ID" value="KCW88686.1"/>
    <property type="molecule type" value="Genomic_DNA"/>
</dbReference>
<dbReference type="InterPro" id="IPR056839">
    <property type="entry name" value="Receiver_AHK4/CRE1_1st"/>
</dbReference>
<dbReference type="Gramene" id="KCW88685">
    <property type="protein sequence ID" value="KCW88685"/>
    <property type="gene ID" value="EUGRSUZ_A01042"/>
</dbReference>
<evidence type="ECO:0000256" key="4">
    <source>
        <dbReference type="ARBA" id="ARBA00022553"/>
    </source>
</evidence>
<dbReference type="Pfam" id="PF03924">
    <property type="entry name" value="CHASE"/>
    <property type="match status" value="1"/>
</dbReference>
<evidence type="ECO:0000256" key="10">
    <source>
        <dbReference type="PROSITE-ProRule" id="PRU00169"/>
    </source>
</evidence>
<dbReference type="SMART" id="SM00387">
    <property type="entry name" value="HATPase_c"/>
    <property type="match status" value="1"/>
</dbReference>
<dbReference type="PROSITE" id="PS50839">
    <property type="entry name" value="CHASE"/>
    <property type="match status" value="1"/>
</dbReference>
<feature type="chain" id="PRO_5015026558" description="histidine kinase" evidence="12">
    <location>
        <begin position="26"/>
        <end position="1270"/>
    </location>
</feature>
<dbReference type="PROSITE" id="PS50110">
    <property type="entry name" value="RESPONSE_REGULATORY"/>
    <property type="match status" value="2"/>
</dbReference>
<dbReference type="GO" id="GO:0010029">
    <property type="term" value="P:regulation of seed germination"/>
    <property type="evidence" value="ECO:0007669"/>
    <property type="project" value="EnsemblPlants"/>
</dbReference>
<dbReference type="InterPro" id="IPR001789">
    <property type="entry name" value="Sig_transdc_resp-reg_receiver"/>
</dbReference>
<dbReference type="Gene3D" id="1.10.287.130">
    <property type="match status" value="1"/>
</dbReference>
<dbReference type="GO" id="GO:0000155">
    <property type="term" value="F:phosphorelay sensor kinase activity"/>
    <property type="evidence" value="ECO:0007669"/>
    <property type="project" value="InterPro"/>
</dbReference>
<organism evidence="16">
    <name type="scientific">Eucalyptus grandis</name>
    <name type="common">Flooded gum</name>
    <dbReference type="NCBI Taxonomy" id="71139"/>
    <lineage>
        <taxon>Eukaryota</taxon>
        <taxon>Viridiplantae</taxon>
        <taxon>Streptophyta</taxon>
        <taxon>Embryophyta</taxon>
        <taxon>Tracheophyta</taxon>
        <taxon>Spermatophyta</taxon>
        <taxon>Magnoliopsida</taxon>
        <taxon>eudicotyledons</taxon>
        <taxon>Gunneridae</taxon>
        <taxon>Pentapetalae</taxon>
        <taxon>rosids</taxon>
        <taxon>malvids</taxon>
        <taxon>Myrtales</taxon>
        <taxon>Myrtaceae</taxon>
        <taxon>Myrtoideae</taxon>
        <taxon>Eucalypteae</taxon>
        <taxon>Eucalyptus</taxon>
    </lineage>
</organism>
<dbReference type="InterPro" id="IPR003661">
    <property type="entry name" value="HisK_dim/P_dom"/>
</dbReference>
<reference evidence="16" key="1">
    <citation type="submission" date="2013-07" db="EMBL/GenBank/DDBJ databases">
        <title>The genome of Eucalyptus grandis.</title>
        <authorList>
            <person name="Schmutz J."/>
            <person name="Hayes R."/>
            <person name="Myburg A."/>
            <person name="Tuskan G."/>
            <person name="Grattapaglia D."/>
            <person name="Rokhsar D.S."/>
        </authorList>
    </citation>
    <scope>NUCLEOTIDE SEQUENCE</scope>
    <source>
        <tissue evidence="16">Leaf extractions</tissue>
    </source>
</reference>
<evidence type="ECO:0000256" key="2">
    <source>
        <dbReference type="ARBA" id="ARBA00004477"/>
    </source>
</evidence>
<dbReference type="InterPro" id="IPR005467">
    <property type="entry name" value="His_kinase_dom"/>
</dbReference>
<dbReference type="eggNOG" id="KOG0519">
    <property type="taxonomic scope" value="Eukaryota"/>
</dbReference>
<evidence type="ECO:0000256" key="3">
    <source>
        <dbReference type="ARBA" id="ARBA00012438"/>
    </source>
</evidence>
<dbReference type="InterPro" id="IPR042240">
    <property type="entry name" value="CHASE_sf"/>
</dbReference>
<dbReference type="GO" id="GO:0009636">
    <property type="term" value="P:response to toxic substance"/>
    <property type="evidence" value="ECO:0007669"/>
    <property type="project" value="EnsemblPlants"/>
</dbReference>
<keyword evidence="6 11" id="KW-0812">Transmembrane</keyword>
<dbReference type="GO" id="GO:0070417">
    <property type="term" value="P:cellular response to cold"/>
    <property type="evidence" value="ECO:0007669"/>
    <property type="project" value="EnsemblPlants"/>
</dbReference>
<evidence type="ECO:0000313" key="16">
    <source>
        <dbReference type="EMBL" id="KCW88685.1"/>
    </source>
</evidence>
<evidence type="ECO:0000256" key="1">
    <source>
        <dbReference type="ARBA" id="ARBA00000085"/>
    </source>
</evidence>
<evidence type="ECO:0000256" key="6">
    <source>
        <dbReference type="ARBA" id="ARBA00022692"/>
    </source>
</evidence>
<feature type="domain" description="Histidine kinase" evidence="13">
    <location>
        <begin position="675"/>
        <end position="951"/>
    </location>
</feature>
<dbReference type="InterPro" id="IPR006189">
    <property type="entry name" value="CHASE_dom"/>
</dbReference>
<dbReference type="GO" id="GO:0071215">
    <property type="term" value="P:cellular response to abscisic acid stimulus"/>
    <property type="evidence" value="ECO:0007669"/>
    <property type="project" value="EnsemblPlants"/>
</dbReference>
<dbReference type="PANTHER" id="PTHR43719">
    <property type="entry name" value="TWO-COMPONENT HISTIDINE KINASE"/>
    <property type="match status" value="1"/>
</dbReference>
<dbReference type="OMA" id="ECQKESI"/>
<dbReference type="SUPFAM" id="SSF47384">
    <property type="entry name" value="Homodimeric domain of signal transducing histidine kinase"/>
    <property type="match status" value="1"/>
</dbReference>
<sequence>MSLSPLVGVLLRLSTLFVEWPMGKMHPNGKLAGSNGKLQASFKLDKGNAPIKAHNCMERWRRKLIFVCLLLMVVSGFVWFFSGFSESSLVGKAKDPELWEEKARIFIQHFNVSKNQLHALVSLLDDSKQVASIQCSKLLKEMGKEMAFINGCACSLKVDCSEHLDLLKQQVLNGEDAEFEDQCPVQPENLSWEDCLSMLQEKSIATASLSEISFQSVNNPNFLEDMSQARGKGNHAGDSCGTRSFGLVKGCWWVIFVMIVICKVCGFYMRVQRDQTQKTVKPKPVSQQRELLLQQRQQQQNHSSSKSAGRWRKKLLIVFVVAGVMTSIWLFWHLYAKNVLRREETLANMCDERARMLQDQFNVSMNHVHALAILVSTFHHGKQPSAIDQKTFGEYTERTAFERPLTSGVAYALKVPHSEREQFEKRHDWTIKKMETADQTLVPDYMLDRLDPAPIQDEYAPVVFSQETVSHIVSIDMMSGKEDRENILRARASGKGVLTSPFKLLKSNHLGVVLTFAVYDRELPADATAEQRIEATVGYLGASYDVPSLVEKLLHQLASKQTIVVNVYDTTNGSAPINMYGDDVIDTGLVRVSNVDFGDPLRRHEMHCRFKQRPPLPWTAINSSVGLLVITLLVGHIFHAAINRIAKVEEDYRQMMELKSRAEAADVAKSQFLATVSHEIRTPMNGVLGMLQMLMDTNLNANQLDYAQTAHACGKDLISLINEVLDQAKIESGRLELEKVPFDLRLALDNVLSLISGRSNEKGIELAVYVSDRVPEAVIGDPGRFRQIITNLVGNSIKFTHEGHIFVSVHLLEEGCSQHDFRDVEKRLSSNLVEDTSDKTFNTLSGFQVVDRRKSWERFKKLNRSDQIDVNESVEVLVTVEDTGVGIAREAQSRIFTPFVQADSSTSRTYGGTGIGLSISKCLVDLMHGEIGFVSEPGTGSTFSFTVPFAKCEMNCLEVKGQNYDSIISEFRGLRALVIDKRHIRAEVARYHLERLRISVDVACSLKSACTYLSNSSSPRELSDFDMVLIDKDVWDRQTGLELNISLWKHRQNGSNGVSIRPKIFLLATSISPIEHSELKLANLVDNVLAKPLRLSVLISFLQEALGNGKKRLSDRRKVSTLGSLLKGRRILVVDDNLVNRRVAEGALKKYGAIVTCVGSGKDAVAKLQPPHDFAACFMDLQMPEMDGFEATRQIRHLESEVNSKIASGEVSSDAFQNVVHWHTPILAMTADVIQATNEECLKCGMDDYVSKPFEEEQLYSAVARFFESG</sequence>
<feature type="domain" description="Response regulatory" evidence="14">
    <location>
        <begin position="1130"/>
        <end position="1267"/>
    </location>
</feature>
<dbReference type="AlphaFoldDB" id="A0A059DEL6"/>
<dbReference type="InterPro" id="IPR050956">
    <property type="entry name" value="2C_system_His_kinase"/>
</dbReference>
<dbReference type="FunFam" id="1.10.287.130:FF:000015">
    <property type="entry name" value="Histidine kinase 4"/>
    <property type="match status" value="1"/>
</dbReference>
<dbReference type="InterPro" id="IPR003594">
    <property type="entry name" value="HATPase_dom"/>
</dbReference>
<dbReference type="PRINTS" id="PR00344">
    <property type="entry name" value="BCTRLSENSOR"/>
</dbReference>
<dbReference type="GO" id="GO:0009909">
    <property type="term" value="P:regulation of flower development"/>
    <property type="evidence" value="ECO:0007669"/>
    <property type="project" value="EnsemblPlants"/>
</dbReference>
<evidence type="ECO:0000256" key="7">
    <source>
        <dbReference type="ARBA" id="ARBA00022777"/>
    </source>
</evidence>
<evidence type="ECO:0000259" key="13">
    <source>
        <dbReference type="PROSITE" id="PS50109"/>
    </source>
</evidence>
<dbReference type="SMART" id="SM00388">
    <property type="entry name" value="HisKA"/>
    <property type="match status" value="1"/>
</dbReference>
<keyword evidence="7" id="KW-0418">Kinase</keyword>
<dbReference type="InterPro" id="IPR036890">
    <property type="entry name" value="HATPase_C_sf"/>
</dbReference>
<dbReference type="FunCoup" id="A0A059DEL6">
    <property type="interactions" value="230"/>
</dbReference>
<dbReference type="PANTHER" id="PTHR43719:SF35">
    <property type="entry name" value="HISTIDINE KINASE 2"/>
    <property type="match status" value="1"/>
</dbReference>
<dbReference type="Gramene" id="KCW88683">
    <property type="protein sequence ID" value="KCW88683"/>
    <property type="gene ID" value="EUGRSUZ_A01042"/>
</dbReference>
<dbReference type="EMBL" id="KK198753">
    <property type="protein sequence ID" value="KCW88685.1"/>
    <property type="molecule type" value="Genomic_DNA"/>
</dbReference>
<keyword evidence="4 10" id="KW-0597">Phosphoprotein</keyword>
<dbReference type="GO" id="GO:0005634">
    <property type="term" value="C:nucleus"/>
    <property type="evidence" value="ECO:0000318"/>
    <property type="project" value="GO_Central"/>
</dbReference>
<dbReference type="GO" id="GO:0009884">
    <property type="term" value="F:cytokinin receptor activity"/>
    <property type="evidence" value="ECO:0007669"/>
    <property type="project" value="UniProtKB-ARBA"/>
</dbReference>
<dbReference type="Gene3D" id="3.40.50.2300">
    <property type="match status" value="2"/>
</dbReference>
<feature type="signal peptide" evidence="12">
    <location>
        <begin position="1"/>
        <end position="25"/>
    </location>
</feature>
<dbReference type="GO" id="GO:0048509">
    <property type="term" value="P:regulation of meristem development"/>
    <property type="evidence" value="ECO:0007669"/>
    <property type="project" value="EnsemblPlants"/>
</dbReference>
<gene>
    <name evidence="16" type="ORF">EUGRSUZ_A01042</name>
</gene>
<dbReference type="Gene3D" id="3.30.565.10">
    <property type="entry name" value="Histidine kinase-like ATPase, C-terminal domain"/>
    <property type="match status" value="1"/>
</dbReference>
<dbReference type="EMBL" id="KK198753">
    <property type="protein sequence ID" value="KCW88683.1"/>
    <property type="molecule type" value="Genomic_DNA"/>
</dbReference>
<proteinExistence type="predicted"/>
<protein>
    <recommendedName>
        <fullName evidence="3">histidine kinase</fullName>
        <ecNumber evidence="3">2.7.13.3</ecNumber>
    </recommendedName>
</protein>
<dbReference type="STRING" id="71139.A0A059DEL6"/>
<dbReference type="GO" id="GO:0005789">
    <property type="term" value="C:endoplasmic reticulum membrane"/>
    <property type="evidence" value="ECO:0007669"/>
    <property type="project" value="UniProtKB-SubCell"/>
</dbReference>
<dbReference type="KEGG" id="egr:104434623"/>
<dbReference type="Gramene" id="KCW88686">
    <property type="protein sequence ID" value="KCW88686"/>
    <property type="gene ID" value="EUGRSUZ_A01042"/>
</dbReference>
<comment type="catalytic activity">
    <reaction evidence="1">
        <text>ATP + protein L-histidine = ADP + protein N-phospho-L-histidine.</text>
        <dbReference type="EC" id="2.7.13.3"/>
    </reaction>
</comment>
<dbReference type="GO" id="GO:0043424">
    <property type="term" value="F:protein histidine kinase binding"/>
    <property type="evidence" value="ECO:0007669"/>
    <property type="project" value="EnsemblPlants"/>
</dbReference>
<keyword evidence="9 11" id="KW-0472">Membrane</keyword>
<dbReference type="CDD" id="cd17546">
    <property type="entry name" value="REC_hyHK_CKI1_RcsC-like"/>
    <property type="match status" value="1"/>
</dbReference>
<keyword evidence="12" id="KW-0732">Signal</keyword>
<evidence type="ECO:0000259" key="15">
    <source>
        <dbReference type="PROSITE" id="PS50839"/>
    </source>
</evidence>
<dbReference type="Gene3D" id="6.10.250.1190">
    <property type="match status" value="2"/>
</dbReference>
<dbReference type="EMBL" id="KK198753">
    <property type="protein sequence ID" value="KCW88684.1"/>
    <property type="molecule type" value="Genomic_DNA"/>
</dbReference>
<dbReference type="GO" id="GO:0034757">
    <property type="term" value="P:negative regulation of iron ion transport"/>
    <property type="evidence" value="ECO:0007669"/>
    <property type="project" value="EnsemblPlants"/>
</dbReference>
<dbReference type="GO" id="GO:0009414">
    <property type="term" value="P:response to water deprivation"/>
    <property type="evidence" value="ECO:0007669"/>
    <property type="project" value="EnsemblPlants"/>
</dbReference>
<dbReference type="FunFam" id="3.30.450.350:FF:000001">
    <property type="entry name" value="Histidine kinase 4"/>
    <property type="match status" value="1"/>
</dbReference>
<dbReference type="GO" id="GO:0009651">
    <property type="term" value="P:response to salt stress"/>
    <property type="evidence" value="ECO:0007669"/>
    <property type="project" value="EnsemblPlants"/>
</dbReference>
<dbReference type="SUPFAM" id="SSF55874">
    <property type="entry name" value="ATPase domain of HSP90 chaperone/DNA topoisomerase II/histidine kinase"/>
    <property type="match status" value="1"/>
</dbReference>
<dbReference type="OrthoDB" id="10266508at2759"/>
<dbReference type="GO" id="GO:0042802">
    <property type="term" value="F:identical protein binding"/>
    <property type="evidence" value="ECO:0007669"/>
    <property type="project" value="EnsemblPlants"/>
</dbReference>
<feature type="transmembrane region" description="Helical" evidence="11">
    <location>
        <begin position="315"/>
        <end position="335"/>
    </location>
</feature>
<feature type="domain" description="Response regulatory" evidence="14">
    <location>
        <begin position="975"/>
        <end position="1106"/>
    </location>
</feature>
<dbReference type="InterPro" id="IPR011006">
    <property type="entry name" value="CheY-like_superfamily"/>
</dbReference>
<dbReference type="InterPro" id="IPR036097">
    <property type="entry name" value="HisK_dim/P_sf"/>
</dbReference>
<dbReference type="GO" id="GO:0010271">
    <property type="term" value="P:regulation of chlorophyll catabolic process"/>
    <property type="evidence" value="ECO:0007669"/>
    <property type="project" value="EnsemblPlants"/>
</dbReference>
<evidence type="ECO:0000256" key="11">
    <source>
        <dbReference type="SAM" id="Phobius"/>
    </source>
</evidence>
<evidence type="ECO:0000256" key="9">
    <source>
        <dbReference type="ARBA" id="ARBA00023136"/>
    </source>
</evidence>
<dbReference type="Pfam" id="PF00072">
    <property type="entry name" value="Response_reg"/>
    <property type="match status" value="1"/>
</dbReference>
<dbReference type="Pfam" id="PF00512">
    <property type="entry name" value="HisKA"/>
    <property type="match status" value="1"/>
</dbReference>
<keyword evidence="8 11" id="KW-1133">Transmembrane helix</keyword>
<feature type="domain" description="CHASE" evidence="15">
    <location>
        <begin position="383"/>
        <end position="607"/>
    </location>
</feature>
<keyword evidence="5" id="KW-0808">Transferase</keyword>
<dbReference type="GO" id="GO:0080117">
    <property type="term" value="P:secondary growth"/>
    <property type="evidence" value="ECO:0007669"/>
    <property type="project" value="EnsemblPlants"/>
</dbReference>
<dbReference type="Gramene" id="KCW88684">
    <property type="protein sequence ID" value="KCW88684"/>
    <property type="gene ID" value="EUGRSUZ_A01042"/>
</dbReference>
<evidence type="ECO:0000256" key="5">
    <source>
        <dbReference type="ARBA" id="ARBA00022679"/>
    </source>
</evidence>
<evidence type="ECO:0000256" key="12">
    <source>
        <dbReference type="SAM" id="SignalP"/>
    </source>
</evidence>
<feature type="transmembrane region" description="Helical" evidence="11">
    <location>
        <begin position="64"/>
        <end position="84"/>
    </location>
</feature>
<dbReference type="PROSITE" id="PS50109">
    <property type="entry name" value="HIS_KIN"/>
    <property type="match status" value="1"/>
</dbReference>
<dbReference type="SUPFAM" id="SSF52172">
    <property type="entry name" value="CheY-like"/>
    <property type="match status" value="2"/>
</dbReference>
<dbReference type="Pfam" id="PF02518">
    <property type="entry name" value="HATPase_c"/>
    <property type="match status" value="1"/>
</dbReference>
<name>A0A059DEL6_EUCGR</name>
<dbReference type="Pfam" id="PF24896">
    <property type="entry name" value="Receiver_CRE1"/>
    <property type="match status" value="1"/>
</dbReference>
<dbReference type="InterPro" id="IPR004358">
    <property type="entry name" value="Sig_transdc_His_kin-like_C"/>
</dbReference>
<dbReference type="GO" id="GO:0010087">
    <property type="term" value="P:phloem or xylem histogenesis"/>
    <property type="evidence" value="ECO:0007669"/>
    <property type="project" value="EnsemblPlants"/>
</dbReference>
<dbReference type="CDD" id="cd16922">
    <property type="entry name" value="HATPase_EvgS-ArcB-TorS-like"/>
    <property type="match status" value="1"/>
</dbReference>
<evidence type="ECO:0000256" key="8">
    <source>
        <dbReference type="ARBA" id="ARBA00022989"/>
    </source>
</evidence>
<dbReference type="SMART" id="SM01079">
    <property type="entry name" value="CHASE"/>
    <property type="match status" value="1"/>
</dbReference>
<feature type="transmembrane region" description="Helical" evidence="11">
    <location>
        <begin position="252"/>
        <end position="271"/>
    </location>
</feature>
<dbReference type="CDD" id="cd00082">
    <property type="entry name" value="HisKA"/>
    <property type="match status" value="1"/>
</dbReference>
<feature type="modified residue" description="4-aspartylphosphate" evidence="10">
    <location>
        <position position="1031"/>
    </location>
</feature>
<dbReference type="Gene3D" id="3.30.450.350">
    <property type="entry name" value="CHASE domain"/>
    <property type="match status" value="1"/>
</dbReference>